<gene>
    <name evidence="5" type="ORF">BED47_19575</name>
</gene>
<dbReference type="Gene3D" id="3.90.79.10">
    <property type="entry name" value="Nucleoside Triphosphate Pyrophosphohydrolase"/>
    <property type="match status" value="1"/>
</dbReference>
<evidence type="ECO:0000256" key="2">
    <source>
        <dbReference type="ARBA" id="ARBA00022801"/>
    </source>
</evidence>
<comment type="cofactor">
    <cofactor evidence="1">
        <name>Mg(2+)</name>
        <dbReference type="ChEBI" id="CHEBI:18420"/>
    </cofactor>
</comment>
<dbReference type="InterPro" id="IPR020476">
    <property type="entry name" value="Nudix_hydrolase"/>
</dbReference>
<dbReference type="Pfam" id="PF00293">
    <property type="entry name" value="NUDIX"/>
    <property type="match status" value="1"/>
</dbReference>
<dbReference type="EMBL" id="MDKC01000008">
    <property type="protein sequence ID" value="ODG92410.1"/>
    <property type="molecule type" value="Genomic_DNA"/>
</dbReference>
<dbReference type="PROSITE" id="PS51462">
    <property type="entry name" value="NUDIX"/>
    <property type="match status" value="1"/>
</dbReference>
<name>A0ABX2ZUR1_9BACI</name>
<protein>
    <submittedName>
        <fullName evidence="5">DNA mismatch repair protein MutT</fullName>
    </submittedName>
</protein>
<dbReference type="Proteomes" id="UP000094580">
    <property type="component" value="Unassembled WGS sequence"/>
</dbReference>
<keyword evidence="6" id="KW-1185">Reference proteome</keyword>
<organism evidence="5 6">
    <name type="scientific">Gottfriedia luciferensis</name>
    <dbReference type="NCBI Taxonomy" id="178774"/>
    <lineage>
        <taxon>Bacteria</taxon>
        <taxon>Bacillati</taxon>
        <taxon>Bacillota</taxon>
        <taxon>Bacilli</taxon>
        <taxon>Bacillales</taxon>
        <taxon>Bacillaceae</taxon>
        <taxon>Gottfriedia</taxon>
    </lineage>
</organism>
<proteinExistence type="inferred from homology"/>
<evidence type="ECO:0000313" key="6">
    <source>
        <dbReference type="Proteomes" id="UP000094580"/>
    </source>
</evidence>
<dbReference type="CDD" id="cd02883">
    <property type="entry name" value="NUDIX_Hydrolase"/>
    <property type="match status" value="1"/>
</dbReference>
<dbReference type="PROSITE" id="PS00893">
    <property type="entry name" value="NUDIX_BOX"/>
    <property type="match status" value="1"/>
</dbReference>
<keyword evidence="2 3" id="KW-0378">Hydrolase</keyword>
<dbReference type="PRINTS" id="PR00502">
    <property type="entry name" value="NUDIXFAMILY"/>
</dbReference>
<feature type="domain" description="Nudix hydrolase" evidence="4">
    <location>
        <begin position="3"/>
        <end position="132"/>
    </location>
</feature>
<dbReference type="SUPFAM" id="SSF55811">
    <property type="entry name" value="Nudix"/>
    <property type="match status" value="1"/>
</dbReference>
<dbReference type="InterPro" id="IPR015797">
    <property type="entry name" value="NUDIX_hydrolase-like_dom_sf"/>
</dbReference>
<comment type="caution">
    <text evidence="5">The sequence shown here is derived from an EMBL/GenBank/DDBJ whole genome shotgun (WGS) entry which is preliminary data.</text>
</comment>
<evidence type="ECO:0000256" key="1">
    <source>
        <dbReference type="ARBA" id="ARBA00001946"/>
    </source>
</evidence>
<accession>A0ABX2ZUR1</accession>
<reference evidence="5 6" key="1">
    <citation type="submission" date="2016-07" db="EMBL/GenBank/DDBJ databases">
        <authorList>
            <person name="Townsley L."/>
            <person name="Shank E.A."/>
        </authorList>
    </citation>
    <scope>NUCLEOTIDE SEQUENCE [LARGE SCALE GENOMIC DNA]</scope>
    <source>
        <strain evidence="5 6">CH01</strain>
    </source>
</reference>
<evidence type="ECO:0000259" key="4">
    <source>
        <dbReference type="PROSITE" id="PS51462"/>
    </source>
</evidence>
<evidence type="ECO:0000256" key="3">
    <source>
        <dbReference type="RuleBase" id="RU003476"/>
    </source>
</evidence>
<dbReference type="PANTHER" id="PTHR43046:SF2">
    <property type="entry name" value="8-OXO-DGTP DIPHOSPHATASE-RELATED"/>
    <property type="match status" value="1"/>
</dbReference>
<dbReference type="InterPro" id="IPR000086">
    <property type="entry name" value="NUDIX_hydrolase_dom"/>
</dbReference>
<dbReference type="PANTHER" id="PTHR43046">
    <property type="entry name" value="GDP-MANNOSE MANNOSYL HYDROLASE"/>
    <property type="match status" value="1"/>
</dbReference>
<dbReference type="RefSeq" id="WP_069033271.1">
    <property type="nucleotide sequence ID" value="NZ_MDKC01000008.1"/>
</dbReference>
<evidence type="ECO:0000313" key="5">
    <source>
        <dbReference type="EMBL" id="ODG92410.1"/>
    </source>
</evidence>
<comment type="similarity">
    <text evidence="3">Belongs to the Nudix hydrolase family.</text>
</comment>
<dbReference type="InterPro" id="IPR020084">
    <property type="entry name" value="NUDIX_hydrolase_CS"/>
</dbReference>
<sequence>MEKWIGATGICINHKGQILMVLQGKPDEHKLWATPSGGLEQNESIEECCKRELLEETGYEVEIIKQLFIKDGISYGFQVEVHYFEVRIIGGYAKIQDPDQLIYDIAWKSADEIIELELSFPEDRNLLIDLINKKVNKK</sequence>